<dbReference type="PROSITE" id="PS50109">
    <property type="entry name" value="HIS_KIN"/>
    <property type="match status" value="1"/>
</dbReference>
<dbReference type="PANTHER" id="PTHR24421">
    <property type="entry name" value="NITRATE/NITRITE SENSOR PROTEIN NARX-RELATED"/>
    <property type="match status" value="1"/>
</dbReference>
<keyword evidence="7" id="KW-0732">Signal</keyword>
<dbReference type="Gene3D" id="1.25.40.10">
    <property type="entry name" value="Tetratricopeptide repeat domain"/>
    <property type="match status" value="2"/>
</dbReference>
<keyword evidence="2" id="KW-0418">Kinase</keyword>
<keyword evidence="6" id="KW-0812">Transmembrane</keyword>
<dbReference type="Pfam" id="PF13424">
    <property type="entry name" value="TPR_12"/>
    <property type="match status" value="1"/>
</dbReference>
<dbReference type="InterPro" id="IPR011712">
    <property type="entry name" value="Sig_transdc_His_kin_sub3_dim/P"/>
</dbReference>
<protein>
    <submittedName>
        <fullName evidence="9">TPR repeat-containing protein</fullName>
    </submittedName>
</protein>
<dbReference type="SMART" id="SM00387">
    <property type="entry name" value="HATPase_c"/>
    <property type="match status" value="1"/>
</dbReference>
<dbReference type="STRING" id="634771.SAMN04488128_103329"/>
<feature type="signal peptide" evidence="7">
    <location>
        <begin position="1"/>
        <end position="23"/>
    </location>
</feature>
<keyword evidence="6" id="KW-1133">Transmembrane helix</keyword>
<dbReference type="GO" id="GO:0000155">
    <property type="term" value="F:phosphorelay sensor kinase activity"/>
    <property type="evidence" value="ECO:0007669"/>
    <property type="project" value="InterPro"/>
</dbReference>
<evidence type="ECO:0000259" key="8">
    <source>
        <dbReference type="PROSITE" id="PS50109"/>
    </source>
</evidence>
<dbReference type="CDD" id="cd16917">
    <property type="entry name" value="HATPase_UhpB-NarQ-NarX-like"/>
    <property type="match status" value="1"/>
</dbReference>
<evidence type="ECO:0000313" key="9">
    <source>
        <dbReference type="EMBL" id="SKA30657.1"/>
    </source>
</evidence>
<dbReference type="SUPFAM" id="SSF48452">
    <property type="entry name" value="TPR-like"/>
    <property type="match status" value="1"/>
</dbReference>
<gene>
    <name evidence="9" type="ORF">SAMN04488128_103329</name>
</gene>
<dbReference type="SUPFAM" id="SSF55874">
    <property type="entry name" value="ATPase domain of HSP90 chaperone/DNA topoisomerase II/histidine kinase"/>
    <property type="match status" value="1"/>
</dbReference>
<dbReference type="EMBL" id="FUWZ01000003">
    <property type="protein sequence ID" value="SKA30657.1"/>
    <property type="molecule type" value="Genomic_DNA"/>
</dbReference>
<dbReference type="Proteomes" id="UP000190367">
    <property type="component" value="Unassembled WGS sequence"/>
</dbReference>
<evidence type="ECO:0000256" key="6">
    <source>
        <dbReference type="SAM" id="Phobius"/>
    </source>
</evidence>
<dbReference type="InterPro" id="IPR011990">
    <property type="entry name" value="TPR-like_helical_dom_sf"/>
</dbReference>
<accession>A0A1T4SR55</accession>
<dbReference type="InterPro" id="IPR005467">
    <property type="entry name" value="His_kinase_dom"/>
</dbReference>
<evidence type="ECO:0000256" key="2">
    <source>
        <dbReference type="ARBA" id="ARBA00022777"/>
    </source>
</evidence>
<dbReference type="GO" id="GO:0016020">
    <property type="term" value="C:membrane"/>
    <property type="evidence" value="ECO:0007669"/>
    <property type="project" value="InterPro"/>
</dbReference>
<keyword evidence="10" id="KW-1185">Reference proteome</keyword>
<dbReference type="PROSITE" id="PS50005">
    <property type="entry name" value="TPR"/>
    <property type="match status" value="1"/>
</dbReference>
<dbReference type="InterPro" id="IPR003594">
    <property type="entry name" value="HATPase_dom"/>
</dbReference>
<dbReference type="Pfam" id="PF02518">
    <property type="entry name" value="HATPase_c"/>
    <property type="match status" value="1"/>
</dbReference>
<dbReference type="Pfam" id="PF07730">
    <property type="entry name" value="HisKA_3"/>
    <property type="match status" value="1"/>
</dbReference>
<dbReference type="Gene3D" id="3.30.565.10">
    <property type="entry name" value="Histidine kinase-like ATPase, C-terminal domain"/>
    <property type="match status" value="1"/>
</dbReference>
<dbReference type="Gene3D" id="1.20.5.1930">
    <property type="match status" value="1"/>
</dbReference>
<dbReference type="InterPro" id="IPR019734">
    <property type="entry name" value="TPR_rpt"/>
</dbReference>
<reference evidence="10" key="1">
    <citation type="submission" date="2017-02" db="EMBL/GenBank/DDBJ databases">
        <authorList>
            <person name="Varghese N."/>
            <person name="Submissions S."/>
        </authorList>
    </citation>
    <scope>NUCLEOTIDE SEQUENCE [LARGE SCALE GENOMIC DNA]</scope>
    <source>
        <strain evidence="10">DSM 22224</strain>
    </source>
</reference>
<evidence type="ECO:0000256" key="7">
    <source>
        <dbReference type="SAM" id="SignalP"/>
    </source>
</evidence>
<sequence length="746" mass="84282">MSRSLRVTYLLLIMLPAAVFVSAQTREDSLRGVLAQKALPLEQRIPTMVRLAQTVFFNKDWAQGVRIYREALVLAAPLKDGQYRAHTYGGLLGAYYIMGDSIAARRCLDSAMWYARRTTSKKIQGYVQYMKGWMEVRSHKEIEAIRSLQQALALLEDEPAAAVTRLSVYGELAFVYFQWYDLVNIEKYTRLALAEAPRTNSPDDLVSAHQDRGSYFINLYRSNTADREALDSALWFMRRAFYIGQANRAKLAVPSSIPHSAIGIANIFLAFFANTDAIKDSINYYNRIALEEARATKQFAVEVGVYNTLGSMAFEKGDYLDAIGYFRAAVDTGTKDILHNKFDLSQSNLMLAESYERTGDTARALHHYKQYMTLYKAQFDEGKMNNARELEAKYEIAKKEKDILEIRLLAEQRNRQLVQARVLAGQKDRDLLAARYAASLKDKALLAAEYEKGVRQQALITANYKTAKREQELKVMGEQMTYNRNMNKIYAVLTIAFFLAGLFLYYAYRHRSKSLAQTKKLHDLELGRLKQEHRISMLAATLEGQEKERTRLARDLHDGLGGLLSGVKIELSGLTALTTDPQQGTIVGKSLHHLDIAVDELRRIAQSMMPEVLLAYGLGEAAREYCNGLKKSGIPVTCQVYHYKNDMDPNRQVSLYRIMQELVNNAVKHANATHILVQLQQSDTRIYLTVEDDGDGLDKMQMTRLKGAGLANIQSRVEMLQGKLDVQSSPGTGTSFTVECLTTAEK</sequence>
<feature type="chain" id="PRO_5011961876" evidence="7">
    <location>
        <begin position="24"/>
        <end position="746"/>
    </location>
</feature>
<evidence type="ECO:0000256" key="5">
    <source>
        <dbReference type="SAM" id="Coils"/>
    </source>
</evidence>
<evidence type="ECO:0000256" key="1">
    <source>
        <dbReference type="ARBA" id="ARBA00022679"/>
    </source>
</evidence>
<name>A0A1T4SR55_9BACT</name>
<feature type="coiled-coil region" evidence="5">
    <location>
        <begin position="387"/>
        <end position="414"/>
    </location>
</feature>
<dbReference type="InterPro" id="IPR036890">
    <property type="entry name" value="HATPase_C_sf"/>
</dbReference>
<evidence type="ECO:0000256" key="4">
    <source>
        <dbReference type="PROSITE-ProRule" id="PRU00339"/>
    </source>
</evidence>
<keyword evidence="6" id="KW-0472">Membrane</keyword>
<keyword evidence="3" id="KW-0902">Two-component regulatory system</keyword>
<evidence type="ECO:0000313" key="10">
    <source>
        <dbReference type="Proteomes" id="UP000190367"/>
    </source>
</evidence>
<dbReference type="GO" id="GO:0046983">
    <property type="term" value="F:protein dimerization activity"/>
    <property type="evidence" value="ECO:0007669"/>
    <property type="project" value="InterPro"/>
</dbReference>
<feature type="domain" description="Histidine kinase" evidence="8">
    <location>
        <begin position="551"/>
        <end position="744"/>
    </location>
</feature>
<dbReference type="InterPro" id="IPR050482">
    <property type="entry name" value="Sensor_HK_TwoCompSys"/>
</dbReference>
<keyword evidence="4" id="KW-0802">TPR repeat</keyword>
<dbReference type="AlphaFoldDB" id="A0A1T4SR55"/>
<proteinExistence type="predicted"/>
<organism evidence="9 10">
    <name type="scientific">Chitinophaga eiseniae</name>
    <dbReference type="NCBI Taxonomy" id="634771"/>
    <lineage>
        <taxon>Bacteria</taxon>
        <taxon>Pseudomonadati</taxon>
        <taxon>Bacteroidota</taxon>
        <taxon>Chitinophagia</taxon>
        <taxon>Chitinophagales</taxon>
        <taxon>Chitinophagaceae</taxon>
        <taxon>Chitinophaga</taxon>
    </lineage>
</organism>
<feature type="repeat" description="TPR" evidence="4">
    <location>
        <begin position="303"/>
        <end position="336"/>
    </location>
</feature>
<feature type="transmembrane region" description="Helical" evidence="6">
    <location>
        <begin position="489"/>
        <end position="508"/>
    </location>
</feature>
<keyword evidence="1" id="KW-0808">Transferase</keyword>
<keyword evidence="5" id="KW-0175">Coiled coil</keyword>
<evidence type="ECO:0000256" key="3">
    <source>
        <dbReference type="ARBA" id="ARBA00023012"/>
    </source>
</evidence>